<accession>A0A9D1T5U1</accession>
<gene>
    <name evidence="4" type="ORF">IAA63_05200</name>
</gene>
<reference evidence="4" key="2">
    <citation type="journal article" date="2021" name="PeerJ">
        <title>Extensive microbial diversity within the chicken gut microbiome revealed by metagenomics and culture.</title>
        <authorList>
            <person name="Gilroy R."/>
            <person name="Ravi A."/>
            <person name="Getino M."/>
            <person name="Pursley I."/>
            <person name="Horton D.L."/>
            <person name="Alikhan N.F."/>
            <person name="Baker D."/>
            <person name="Gharbi K."/>
            <person name="Hall N."/>
            <person name="Watson M."/>
            <person name="Adriaenssens E.M."/>
            <person name="Foster-Nyarko E."/>
            <person name="Jarju S."/>
            <person name="Secka A."/>
            <person name="Antonio M."/>
            <person name="Oren A."/>
            <person name="Chaudhuri R.R."/>
            <person name="La Ragione R."/>
            <person name="Hildebrand F."/>
            <person name="Pallen M.J."/>
        </authorList>
    </citation>
    <scope>NUCLEOTIDE SEQUENCE</scope>
    <source>
        <strain evidence="4">ChiBcec2-4451</strain>
    </source>
</reference>
<dbReference type="AlphaFoldDB" id="A0A9D1T5U1"/>
<keyword evidence="3" id="KW-0406">Ion transport</keyword>
<dbReference type="Pfam" id="PF01990">
    <property type="entry name" value="ATP-synt_F"/>
    <property type="match status" value="1"/>
</dbReference>
<comment type="caution">
    <text evidence="4">The sequence shown here is derived from an EMBL/GenBank/DDBJ whole genome shotgun (WGS) entry which is preliminary data.</text>
</comment>
<evidence type="ECO:0000256" key="3">
    <source>
        <dbReference type="ARBA" id="ARBA00023065"/>
    </source>
</evidence>
<dbReference type="EMBL" id="DVON01000111">
    <property type="protein sequence ID" value="HIV12521.1"/>
    <property type="molecule type" value="Genomic_DNA"/>
</dbReference>
<dbReference type="GO" id="GO:0046961">
    <property type="term" value="F:proton-transporting ATPase activity, rotational mechanism"/>
    <property type="evidence" value="ECO:0007669"/>
    <property type="project" value="InterPro"/>
</dbReference>
<organism evidence="4 5">
    <name type="scientific">Candidatus Pullilachnospira stercoravium</name>
    <dbReference type="NCBI Taxonomy" id="2840913"/>
    <lineage>
        <taxon>Bacteria</taxon>
        <taxon>Bacillati</taxon>
        <taxon>Bacillota</taxon>
        <taxon>Clostridia</taxon>
        <taxon>Lachnospirales</taxon>
        <taxon>Lachnospiraceae</taxon>
        <taxon>Lachnospiraceae incertae sedis</taxon>
        <taxon>Candidatus Pullilachnospira</taxon>
    </lineage>
</organism>
<dbReference type="Proteomes" id="UP000886723">
    <property type="component" value="Unassembled WGS sequence"/>
</dbReference>
<comment type="similarity">
    <text evidence="1">Belongs to the V-ATPase F subunit family.</text>
</comment>
<dbReference type="SUPFAM" id="SSF159468">
    <property type="entry name" value="AtpF-like"/>
    <property type="match status" value="1"/>
</dbReference>
<protein>
    <submittedName>
        <fullName evidence="4">V-type ATP synthase subunit F</fullName>
    </submittedName>
</protein>
<evidence type="ECO:0000313" key="4">
    <source>
        <dbReference type="EMBL" id="HIV12521.1"/>
    </source>
</evidence>
<dbReference type="InterPro" id="IPR008218">
    <property type="entry name" value="ATPase_V1-cplx_f_g_su"/>
</dbReference>
<name>A0A9D1T5U1_9FIRM</name>
<proteinExistence type="inferred from homology"/>
<dbReference type="InterPro" id="IPR036906">
    <property type="entry name" value="ATPase_V1_fsu_sf"/>
</dbReference>
<sequence length="105" mass="11743">MYKVAVMGDYDSICGFAAVGIRMFPVEEEREAGRLLERLSREDYGVIFMTEALGEMLSEMLEELRERMLPVVVLIPGLSGNTGRGMEEARRLTRQAVGADILEEA</sequence>
<evidence type="ECO:0000256" key="2">
    <source>
        <dbReference type="ARBA" id="ARBA00022448"/>
    </source>
</evidence>
<dbReference type="Gene3D" id="3.40.50.10580">
    <property type="entry name" value="ATPase, V1 complex, subunit F"/>
    <property type="match status" value="1"/>
</dbReference>
<keyword evidence="2" id="KW-0813">Transport</keyword>
<evidence type="ECO:0000256" key="1">
    <source>
        <dbReference type="ARBA" id="ARBA00010148"/>
    </source>
</evidence>
<reference evidence="4" key="1">
    <citation type="submission" date="2020-10" db="EMBL/GenBank/DDBJ databases">
        <authorList>
            <person name="Gilroy R."/>
        </authorList>
    </citation>
    <scope>NUCLEOTIDE SEQUENCE</scope>
    <source>
        <strain evidence="4">ChiBcec2-4451</strain>
    </source>
</reference>
<evidence type="ECO:0000313" key="5">
    <source>
        <dbReference type="Proteomes" id="UP000886723"/>
    </source>
</evidence>